<organism evidence="1 2">
    <name type="scientific">Lentinus tigrinus ALCF2SS1-6</name>
    <dbReference type="NCBI Taxonomy" id="1328759"/>
    <lineage>
        <taxon>Eukaryota</taxon>
        <taxon>Fungi</taxon>
        <taxon>Dikarya</taxon>
        <taxon>Basidiomycota</taxon>
        <taxon>Agaricomycotina</taxon>
        <taxon>Agaricomycetes</taxon>
        <taxon>Polyporales</taxon>
        <taxon>Polyporaceae</taxon>
        <taxon>Lentinus</taxon>
    </lineage>
</organism>
<dbReference type="EMBL" id="ML122317">
    <property type="protein sequence ID" value="RPD53704.1"/>
    <property type="molecule type" value="Genomic_DNA"/>
</dbReference>
<protein>
    <submittedName>
        <fullName evidence="1">Uncharacterized protein</fullName>
    </submittedName>
</protein>
<name>A0A5C2RQW9_9APHY</name>
<accession>A0A5C2RQW9</accession>
<dbReference type="AlphaFoldDB" id="A0A5C2RQW9"/>
<dbReference type="Pfam" id="PF02992">
    <property type="entry name" value="Transposase_21"/>
    <property type="match status" value="1"/>
</dbReference>
<reference evidence="1" key="1">
    <citation type="journal article" date="2018" name="Genome Biol. Evol.">
        <title>Genomics and development of Lentinus tigrinus, a white-rot wood-decaying mushroom with dimorphic fruiting bodies.</title>
        <authorList>
            <person name="Wu B."/>
            <person name="Xu Z."/>
            <person name="Knudson A."/>
            <person name="Carlson A."/>
            <person name="Chen N."/>
            <person name="Kovaka S."/>
            <person name="LaButti K."/>
            <person name="Lipzen A."/>
            <person name="Pennachio C."/>
            <person name="Riley R."/>
            <person name="Schakwitz W."/>
            <person name="Umezawa K."/>
            <person name="Ohm R.A."/>
            <person name="Grigoriev I.V."/>
            <person name="Nagy L.G."/>
            <person name="Gibbons J."/>
            <person name="Hibbett D."/>
        </authorList>
    </citation>
    <scope>NUCLEOTIDE SEQUENCE [LARGE SCALE GENOMIC DNA]</scope>
    <source>
        <strain evidence="1">ALCF2SS1-6</strain>
    </source>
</reference>
<dbReference type="OrthoDB" id="3253623at2759"/>
<gene>
    <name evidence="1" type="ORF">L227DRAFT_466506</name>
</gene>
<feature type="non-terminal residue" evidence="1">
    <location>
        <position position="172"/>
    </location>
</feature>
<proteinExistence type="predicted"/>
<dbReference type="Proteomes" id="UP000313359">
    <property type="component" value="Unassembled WGS sequence"/>
</dbReference>
<dbReference type="InterPro" id="IPR004242">
    <property type="entry name" value="Transposase_21"/>
</dbReference>
<evidence type="ECO:0000313" key="2">
    <source>
        <dbReference type="Proteomes" id="UP000313359"/>
    </source>
</evidence>
<feature type="non-terminal residue" evidence="1">
    <location>
        <position position="1"/>
    </location>
</feature>
<sequence>PLLVYPYRPVRSWIGDMLQRFGMPQTMRAAWKVARRPRWTDIFQAPAIQGFLGPDGKTPFSHQPDPAVHLVFSLFIDWFNPFGNKKAGKSQSVGAIFMVCLNLPDDIRYKPENICLVAIIPGPTEPETYQLNHLLRPLIDELLILWNRGVLYELEKASYVVRAAVIPLVCDL</sequence>
<evidence type="ECO:0000313" key="1">
    <source>
        <dbReference type="EMBL" id="RPD53704.1"/>
    </source>
</evidence>
<keyword evidence="2" id="KW-1185">Reference proteome</keyword>
<dbReference type="STRING" id="1328759.A0A5C2RQW9"/>